<dbReference type="InterPro" id="IPR050102">
    <property type="entry name" value="tRNA_sulfurtransferase_ThiI"/>
</dbReference>
<evidence type="ECO:0000313" key="4">
    <source>
        <dbReference type="Proteomes" id="UP000605805"/>
    </source>
</evidence>
<sequence length="367" mass="41188">MLSNVDIILTCRLGMERVVASYVKELSPEVEVYPAPFNLMGMVLVANVKDKYSFAEEIKRRIPEVEKVFVVEAVTRADIPSIVEASKNLVRNRIAPNESFAVRTTRRGKHGFTSIDVNVAVGAAVKEVTGARVDLENPDKVVVVQIVHDYAYLSIVPGSEFYRKMKPYKFPMYKIFRRFVVGHEPYLGPIDASYTMGTRIGREVQTYEIGELVITPIGSVDANALYHFLRGVFEGIESRYEVQKRSYGREVHKVQVSLQDMHQFVRSHIGEPLIVFEPEGEPISKIATEVAELIINSVKRGKKVYLMVGAREGVPTGIFRYASYVVDVAPGIVISTDYALASALIAISTVIHEKLVAQREEIDKYLE</sequence>
<dbReference type="GO" id="GO:0052837">
    <property type="term" value="P:thiazole biosynthetic process"/>
    <property type="evidence" value="ECO:0007669"/>
    <property type="project" value="TreeGrafter"/>
</dbReference>
<feature type="domain" description="THUMP" evidence="2">
    <location>
        <begin position="53"/>
        <end position="157"/>
    </location>
</feature>
<dbReference type="SUPFAM" id="SSF143437">
    <property type="entry name" value="THUMP domain-like"/>
    <property type="match status" value="1"/>
</dbReference>
<dbReference type="PANTHER" id="PTHR43209">
    <property type="entry name" value="TRNA SULFURTRANSFERASE"/>
    <property type="match status" value="1"/>
</dbReference>
<dbReference type="InterPro" id="IPR025849">
    <property type="entry name" value="MJ0421-like_SPOUT_MTase"/>
</dbReference>
<dbReference type="EMBL" id="DQTV01000064">
    <property type="protein sequence ID" value="HIP57112.1"/>
    <property type="molecule type" value="Genomic_DNA"/>
</dbReference>
<dbReference type="InterPro" id="IPR029028">
    <property type="entry name" value="Alpha/beta_knot_MTases"/>
</dbReference>
<gene>
    <name evidence="3" type="ORF">EYH02_03470</name>
</gene>
<dbReference type="CDD" id="cd11718">
    <property type="entry name" value="THUMP_SPOUT"/>
    <property type="match status" value="1"/>
</dbReference>
<dbReference type="Proteomes" id="UP000605805">
    <property type="component" value="Unassembled WGS sequence"/>
</dbReference>
<dbReference type="Gene3D" id="3.30.2130.30">
    <property type="match status" value="1"/>
</dbReference>
<evidence type="ECO:0000259" key="2">
    <source>
        <dbReference type="PROSITE" id="PS51165"/>
    </source>
</evidence>
<name>A0A833DTB7_9CREN</name>
<comment type="caution">
    <text evidence="3">The sequence shown here is derived from an EMBL/GenBank/DDBJ whole genome shotgun (WGS) entry which is preliminary data.</text>
</comment>
<dbReference type="Pfam" id="PF02926">
    <property type="entry name" value="THUMP"/>
    <property type="match status" value="1"/>
</dbReference>
<dbReference type="GO" id="GO:0003723">
    <property type="term" value="F:RNA binding"/>
    <property type="evidence" value="ECO:0007669"/>
    <property type="project" value="UniProtKB-UniRule"/>
</dbReference>
<proteinExistence type="predicted"/>
<dbReference type="SMART" id="SM00981">
    <property type="entry name" value="THUMP"/>
    <property type="match status" value="1"/>
</dbReference>
<dbReference type="PANTHER" id="PTHR43209:SF1">
    <property type="entry name" value="TRNA SULFURTRANSFERASE"/>
    <property type="match status" value="1"/>
</dbReference>
<dbReference type="InterPro" id="IPR041730">
    <property type="entry name" value="MJ0421-like_THUMP"/>
</dbReference>
<keyword evidence="1" id="KW-0694">RNA-binding</keyword>
<evidence type="ECO:0000256" key="1">
    <source>
        <dbReference type="PROSITE-ProRule" id="PRU00529"/>
    </source>
</evidence>
<accession>A0A833DTB7</accession>
<evidence type="ECO:0000313" key="3">
    <source>
        <dbReference type="EMBL" id="HIP57112.1"/>
    </source>
</evidence>
<protein>
    <submittedName>
        <fullName evidence="3">RNA-binding protein</fullName>
    </submittedName>
</protein>
<dbReference type="InterPro" id="IPR004114">
    <property type="entry name" value="THUMP_dom"/>
</dbReference>
<dbReference type="PROSITE" id="PS51165">
    <property type="entry name" value="THUMP"/>
    <property type="match status" value="1"/>
</dbReference>
<dbReference type="GO" id="GO:0005829">
    <property type="term" value="C:cytosol"/>
    <property type="evidence" value="ECO:0007669"/>
    <property type="project" value="TreeGrafter"/>
</dbReference>
<organism evidence="3 4">
    <name type="scientific">Ignisphaera aggregans</name>
    <dbReference type="NCBI Taxonomy" id="334771"/>
    <lineage>
        <taxon>Archaea</taxon>
        <taxon>Thermoproteota</taxon>
        <taxon>Thermoprotei</taxon>
        <taxon>Desulfurococcales</taxon>
        <taxon>Desulfurococcaceae</taxon>
        <taxon>Ignisphaera</taxon>
    </lineage>
</organism>
<dbReference type="SUPFAM" id="SSF75217">
    <property type="entry name" value="alpha/beta knot"/>
    <property type="match status" value="1"/>
</dbReference>
<dbReference type="GO" id="GO:0002937">
    <property type="term" value="P:tRNA 4-thiouridine biosynthesis"/>
    <property type="evidence" value="ECO:0007669"/>
    <property type="project" value="TreeGrafter"/>
</dbReference>
<reference evidence="3" key="1">
    <citation type="journal article" date="2020" name="ISME J.">
        <title>Gammaproteobacteria mediating utilization of methyl-, sulfur- and petroleum organic compounds in deep ocean hydrothermal plumes.</title>
        <authorList>
            <person name="Zhou Z."/>
            <person name="Liu Y."/>
            <person name="Pan J."/>
            <person name="Cron B.R."/>
            <person name="Toner B.M."/>
            <person name="Anantharaman K."/>
            <person name="Breier J.A."/>
            <person name="Dick G.J."/>
            <person name="Li M."/>
        </authorList>
    </citation>
    <scope>NUCLEOTIDE SEQUENCE</scope>
    <source>
        <strain evidence="3">SZUA-1435</strain>
    </source>
</reference>
<dbReference type="Pfam" id="PF14419">
    <property type="entry name" value="SPOUT_MTase_2"/>
    <property type="match status" value="1"/>
</dbReference>
<dbReference type="AlphaFoldDB" id="A0A833DTB7"/>